<sequence length="424" mass="46301">MSTRLDSASPVPSSQAPRLQLYTSLAVILFGAIALLFPSGYSLGPALLLLASPVLLVTRPKLGLERRDWAIMAVLMLYGGLWILEVWWDGQGSRGLDKPIRFFLAVPVLLLLLAYPPRMAAVWMSAALAAIGTGSFAAWQKLVLGMARADGHTQVIQFGNSSMLFGILCLGGLGWAVCQPRSRRWVALLIVGALFGFMGSLFSGSRGGWIGLPFIALALYKGYGRYLALRYQAMLAGLLFAVGVLAYAIPHTGVAERIGQGVSDVQRYISGESRTSSLGARFEMWRAAAMVIPERPLTGWGENGYEQRAAELVEAGDVGVAVARYNHVHNEVLDVTVKRGLLGLVTLLLLYFVPMRLFGRQISSSNLELRAFAVTGVLLCVAYIDFGLSQVFLLHNSGVMLFSFWLVILWASMRRLEASLDRRE</sequence>
<dbReference type="PANTHER" id="PTHR37422">
    <property type="entry name" value="TEICHURONIC ACID BIOSYNTHESIS PROTEIN TUAE"/>
    <property type="match status" value="1"/>
</dbReference>
<feature type="domain" description="O-antigen ligase-related" evidence="6">
    <location>
        <begin position="193"/>
        <end position="347"/>
    </location>
</feature>
<keyword evidence="8" id="KW-1185">Reference proteome</keyword>
<evidence type="ECO:0000259" key="6">
    <source>
        <dbReference type="Pfam" id="PF04932"/>
    </source>
</evidence>
<name>A0ABU1GN14_9GAMM</name>
<evidence type="ECO:0000256" key="5">
    <source>
        <dbReference type="SAM" id="Phobius"/>
    </source>
</evidence>
<dbReference type="Proteomes" id="UP001252270">
    <property type="component" value="Unassembled WGS sequence"/>
</dbReference>
<evidence type="ECO:0000256" key="2">
    <source>
        <dbReference type="ARBA" id="ARBA00022692"/>
    </source>
</evidence>
<feature type="transmembrane region" description="Helical" evidence="5">
    <location>
        <begin position="185"/>
        <end position="202"/>
    </location>
</feature>
<feature type="transmembrane region" description="Helical" evidence="5">
    <location>
        <begin position="21"/>
        <end position="37"/>
    </location>
</feature>
<protein>
    <submittedName>
        <fullName evidence="7">O-antigen ligase family protein</fullName>
    </submittedName>
</protein>
<evidence type="ECO:0000256" key="1">
    <source>
        <dbReference type="ARBA" id="ARBA00004141"/>
    </source>
</evidence>
<comment type="subcellular location">
    <subcellularLocation>
        <location evidence="1">Membrane</location>
        <topology evidence="1">Multi-pass membrane protein</topology>
    </subcellularLocation>
</comment>
<dbReference type="Pfam" id="PF04932">
    <property type="entry name" value="Wzy_C"/>
    <property type="match status" value="1"/>
</dbReference>
<feature type="transmembrane region" description="Helical" evidence="5">
    <location>
        <begin position="231"/>
        <end position="249"/>
    </location>
</feature>
<dbReference type="InterPro" id="IPR051533">
    <property type="entry name" value="WaaL-like"/>
</dbReference>
<gene>
    <name evidence="7" type="ORF">QC820_11420</name>
</gene>
<feature type="transmembrane region" description="Helical" evidence="5">
    <location>
        <begin position="392"/>
        <end position="413"/>
    </location>
</feature>
<comment type="caution">
    <text evidence="7">The sequence shown here is derived from an EMBL/GenBank/DDBJ whole genome shotgun (WGS) entry which is preliminary data.</text>
</comment>
<evidence type="ECO:0000313" key="7">
    <source>
        <dbReference type="EMBL" id="MDR5893420.1"/>
    </source>
</evidence>
<keyword evidence="3 5" id="KW-1133">Transmembrane helix</keyword>
<feature type="transmembrane region" description="Helical" evidence="5">
    <location>
        <begin position="69"/>
        <end position="88"/>
    </location>
</feature>
<feature type="transmembrane region" description="Helical" evidence="5">
    <location>
        <begin position="340"/>
        <end position="357"/>
    </location>
</feature>
<proteinExistence type="predicted"/>
<evidence type="ECO:0000256" key="3">
    <source>
        <dbReference type="ARBA" id="ARBA00022989"/>
    </source>
</evidence>
<feature type="transmembrane region" description="Helical" evidence="5">
    <location>
        <begin position="100"/>
        <end position="115"/>
    </location>
</feature>
<dbReference type="InterPro" id="IPR007016">
    <property type="entry name" value="O-antigen_ligase-rel_domated"/>
</dbReference>
<evidence type="ECO:0000313" key="8">
    <source>
        <dbReference type="Proteomes" id="UP001252270"/>
    </source>
</evidence>
<accession>A0ABU1GN14</accession>
<dbReference type="PANTHER" id="PTHR37422:SF17">
    <property type="entry name" value="O-ANTIGEN LIGASE"/>
    <property type="match status" value="1"/>
</dbReference>
<reference evidence="7 8" key="1">
    <citation type="submission" date="2023-04" db="EMBL/GenBank/DDBJ databases">
        <title>A long-awaited taxogenomic arrangement of the family Halomonadaceae.</title>
        <authorList>
            <person name="De La Haba R."/>
            <person name="Chuvochina M."/>
            <person name="Wittouck S."/>
            <person name="Arahal D.R."/>
            <person name="Sanchez-Porro C."/>
            <person name="Hugenholtz P."/>
            <person name="Ventosa A."/>
        </authorList>
    </citation>
    <scope>NUCLEOTIDE SEQUENCE [LARGE SCALE GENOMIC DNA]</scope>
    <source>
        <strain evidence="7 8">DSM 17332</strain>
    </source>
</reference>
<keyword evidence="7" id="KW-0436">Ligase</keyword>
<dbReference type="EMBL" id="JARWAL010000009">
    <property type="protein sequence ID" value="MDR5893420.1"/>
    <property type="molecule type" value="Genomic_DNA"/>
</dbReference>
<feature type="transmembrane region" description="Helical" evidence="5">
    <location>
        <begin position="159"/>
        <end position="178"/>
    </location>
</feature>
<keyword evidence="2 5" id="KW-0812">Transmembrane</keyword>
<evidence type="ECO:0000256" key="4">
    <source>
        <dbReference type="ARBA" id="ARBA00023136"/>
    </source>
</evidence>
<organism evidence="7 8">
    <name type="scientific">Halomonas mongoliensis</name>
    <dbReference type="NCBI Taxonomy" id="321265"/>
    <lineage>
        <taxon>Bacteria</taxon>
        <taxon>Pseudomonadati</taxon>
        <taxon>Pseudomonadota</taxon>
        <taxon>Gammaproteobacteria</taxon>
        <taxon>Oceanospirillales</taxon>
        <taxon>Halomonadaceae</taxon>
        <taxon>Halomonas</taxon>
    </lineage>
</organism>
<dbReference type="GO" id="GO:0016874">
    <property type="term" value="F:ligase activity"/>
    <property type="evidence" value="ECO:0007669"/>
    <property type="project" value="UniProtKB-KW"/>
</dbReference>
<dbReference type="RefSeq" id="WP_309637030.1">
    <property type="nucleotide sequence ID" value="NZ_JARWAL010000009.1"/>
</dbReference>
<keyword evidence="4 5" id="KW-0472">Membrane</keyword>